<reference evidence="1 2" key="1">
    <citation type="journal article" date="2024" name="Ann. Entomol. Soc. Am.">
        <title>Genomic analyses of the southern and eastern yellowjacket wasps (Hymenoptera: Vespidae) reveal evolutionary signatures of social life.</title>
        <authorList>
            <person name="Catto M.A."/>
            <person name="Caine P.B."/>
            <person name="Orr S.E."/>
            <person name="Hunt B.G."/>
            <person name="Goodisman M.A.D."/>
        </authorList>
    </citation>
    <scope>NUCLEOTIDE SEQUENCE [LARGE SCALE GENOMIC DNA]</scope>
    <source>
        <strain evidence="1">232</strain>
        <tissue evidence="1">Head and thorax</tissue>
    </source>
</reference>
<sequence length="227" mass="26216">FPFVRRRVHIAVLIGYVSRKITLWSGDTELRETTTKSSVRPTLTIIGSVLLRISSSTHRSSRSTHFPRYIIITRPFKILYDLFRFRIKLWSGDTELRETTTKSSVRPTLTVIGSVLLRISKSTHRSSRSTHSPQYIIITRPFNILYDLFRFRIKLWSGDTELRETTTKSSVRPTLTINGSVLLRISKSTHRSSRSTHSPRVITKKLNCGVGIPSFVRRQQSRAFDRL</sequence>
<comment type="caution">
    <text evidence="1">The sequence shown here is derived from an EMBL/GenBank/DDBJ whole genome shotgun (WGS) entry which is preliminary data.</text>
</comment>
<name>A0ABD2CIC6_VESMC</name>
<gene>
    <name evidence="1" type="ORF">V1477_007367</name>
</gene>
<dbReference type="AlphaFoldDB" id="A0ABD2CIC6"/>
<dbReference type="Proteomes" id="UP001607303">
    <property type="component" value="Unassembled WGS sequence"/>
</dbReference>
<keyword evidence="2" id="KW-1185">Reference proteome</keyword>
<evidence type="ECO:0008006" key="3">
    <source>
        <dbReference type="Google" id="ProtNLM"/>
    </source>
</evidence>
<feature type="non-terminal residue" evidence="1">
    <location>
        <position position="1"/>
    </location>
</feature>
<protein>
    <recommendedName>
        <fullName evidence="3">Maturase K</fullName>
    </recommendedName>
</protein>
<evidence type="ECO:0000313" key="2">
    <source>
        <dbReference type="Proteomes" id="UP001607303"/>
    </source>
</evidence>
<dbReference type="EMBL" id="JAYRBN010000050">
    <property type="protein sequence ID" value="KAL2744825.1"/>
    <property type="molecule type" value="Genomic_DNA"/>
</dbReference>
<proteinExistence type="predicted"/>
<organism evidence="1 2">
    <name type="scientific">Vespula maculifrons</name>
    <name type="common">Eastern yellow jacket</name>
    <name type="synonym">Wasp</name>
    <dbReference type="NCBI Taxonomy" id="7453"/>
    <lineage>
        <taxon>Eukaryota</taxon>
        <taxon>Metazoa</taxon>
        <taxon>Ecdysozoa</taxon>
        <taxon>Arthropoda</taxon>
        <taxon>Hexapoda</taxon>
        <taxon>Insecta</taxon>
        <taxon>Pterygota</taxon>
        <taxon>Neoptera</taxon>
        <taxon>Endopterygota</taxon>
        <taxon>Hymenoptera</taxon>
        <taxon>Apocrita</taxon>
        <taxon>Aculeata</taxon>
        <taxon>Vespoidea</taxon>
        <taxon>Vespidae</taxon>
        <taxon>Vespinae</taxon>
        <taxon>Vespula</taxon>
    </lineage>
</organism>
<accession>A0ABD2CIC6</accession>
<evidence type="ECO:0000313" key="1">
    <source>
        <dbReference type="EMBL" id="KAL2744825.1"/>
    </source>
</evidence>